<gene>
    <name evidence="1" type="ORF">PPENT_87.1.T0510004</name>
</gene>
<protein>
    <submittedName>
        <fullName evidence="1">Uncharacterized protein</fullName>
    </submittedName>
</protein>
<comment type="caution">
    <text evidence="1">The sequence shown here is derived from an EMBL/GenBank/DDBJ whole genome shotgun (WGS) entry which is preliminary data.</text>
</comment>
<sequence length="143" mass="17216">MKEDIFEVLNSKNTYLNSFRIQHQNFYESIINKKVNTSEIRKKIKKIKKITIFLRKFQDHKLNKDDYSPKTYKIYNEQKGDYRFYKVFSSPHKHKCEIYSMLITLIIRQKVDIRNQSFGNIKESESGNLDINGVVLKGVQYFY</sequence>
<dbReference type="OrthoDB" id="9989223at2759"/>
<proteinExistence type="predicted"/>
<organism evidence="1 2">
    <name type="scientific">Paramecium pentaurelia</name>
    <dbReference type="NCBI Taxonomy" id="43138"/>
    <lineage>
        <taxon>Eukaryota</taxon>
        <taxon>Sar</taxon>
        <taxon>Alveolata</taxon>
        <taxon>Ciliophora</taxon>
        <taxon>Intramacronucleata</taxon>
        <taxon>Oligohymenophorea</taxon>
        <taxon>Peniculida</taxon>
        <taxon>Parameciidae</taxon>
        <taxon>Paramecium</taxon>
    </lineage>
</organism>
<dbReference type="Proteomes" id="UP000689195">
    <property type="component" value="Unassembled WGS sequence"/>
</dbReference>
<accession>A0A8S1UYW0</accession>
<evidence type="ECO:0000313" key="1">
    <source>
        <dbReference type="EMBL" id="CAD8169353.1"/>
    </source>
</evidence>
<dbReference type="AlphaFoldDB" id="A0A8S1UYW0"/>
<name>A0A8S1UYW0_9CILI</name>
<evidence type="ECO:0000313" key="2">
    <source>
        <dbReference type="Proteomes" id="UP000689195"/>
    </source>
</evidence>
<dbReference type="EMBL" id="CAJJDO010000051">
    <property type="protein sequence ID" value="CAD8169353.1"/>
    <property type="molecule type" value="Genomic_DNA"/>
</dbReference>
<keyword evidence="2" id="KW-1185">Reference proteome</keyword>
<reference evidence="1" key="1">
    <citation type="submission" date="2021-01" db="EMBL/GenBank/DDBJ databases">
        <authorList>
            <consortium name="Genoscope - CEA"/>
            <person name="William W."/>
        </authorList>
    </citation>
    <scope>NUCLEOTIDE SEQUENCE</scope>
</reference>